<dbReference type="InterPro" id="IPR036217">
    <property type="entry name" value="MethylDNA_cys_MeTrfase_DNAb"/>
</dbReference>
<gene>
    <name evidence="3" type="ORF">ACFP57_12515</name>
</gene>
<evidence type="ECO:0000313" key="3">
    <source>
        <dbReference type="EMBL" id="MFC6397799.1"/>
    </source>
</evidence>
<dbReference type="Pfam" id="PF01035">
    <property type="entry name" value="DNA_binding_1"/>
    <property type="match status" value="1"/>
</dbReference>
<reference evidence="4" key="1">
    <citation type="journal article" date="2019" name="Int. J. Syst. Evol. Microbiol.">
        <title>The Global Catalogue of Microorganisms (GCM) 10K type strain sequencing project: providing services to taxonomists for standard genome sequencing and annotation.</title>
        <authorList>
            <consortium name="The Broad Institute Genomics Platform"/>
            <consortium name="The Broad Institute Genome Sequencing Center for Infectious Disease"/>
            <person name="Wu L."/>
            <person name="Ma J."/>
        </authorList>
    </citation>
    <scope>NUCLEOTIDE SEQUENCE [LARGE SCALE GENOMIC DNA]</scope>
    <source>
        <strain evidence="4">CGMCC 1.15277</strain>
    </source>
</reference>
<protein>
    <submittedName>
        <fullName evidence="3">MGMT family protein</fullName>
    </submittedName>
</protein>
<evidence type="ECO:0000313" key="4">
    <source>
        <dbReference type="Proteomes" id="UP001596266"/>
    </source>
</evidence>
<evidence type="ECO:0000256" key="1">
    <source>
        <dbReference type="ARBA" id="ARBA00022763"/>
    </source>
</evidence>
<name>A0ABW1X2S6_9ACTN</name>
<dbReference type="PANTHER" id="PTHR42942">
    <property type="entry name" value="6-O-METHYLGUANINE DNA METHYLTRANSFERASE"/>
    <property type="match status" value="1"/>
</dbReference>
<evidence type="ECO:0000259" key="2">
    <source>
        <dbReference type="Pfam" id="PF01035"/>
    </source>
</evidence>
<dbReference type="SUPFAM" id="SSF46767">
    <property type="entry name" value="Methylated DNA-protein cysteine methyltransferase, C-terminal domain"/>
    <property type="match status" value="1"/>
</dbReference>
<dbReference type="InterPro" id="IPR036388">
    <property type="entry name" value="WH-like_DNA-bd_sf"/>
</dbReference>
<feature type="domain" description="Methylated-DNA-[protein]-cysteine S-methyltransferase DNA binding" evidence="2">
    <location>
        <begin position="7"/>
        <end position="63"/>
    </location>
</feature>
<dbReference type="EMBL" id="JBHSUA010000024">
    <property type="protein sequence ID" value="MFC6397799.1"/>
    <property type="molecule type" value="Genomic_DNA"/>
</dbReference>
<accession>A0ABW1X2S6</accession>
<keyword evidence="4" id="KW-1185">Reference proteome</keyword>
<dbReference type="RefSeq" id="WP_343886996.1">
    <property type="nucleotide sequence ID" value="NZ_BAAAKI010000025.1"/>
</dbReference>
<dbReference type="InterPro" id="IPR014048">
    <property type="entry name" value="MethylDNA_cys_MeTrfase_DNA-bd"/>
</dbReference>
<dbReference type="Proteomes" id="UP001596266">
    <property type="component" value="Unassembled WGS sequence"/>
</dbReference>
<dbReference type="Gene3D" id="1.10.10.10">
    <property type="entry name" value="Winged helix-like DNA-binding domain superfamily/Winged helix DNA-binding domain"/>
    <property type="match status" value="1"/>
</dbReference>
<sequence length="120" mass="13457">MDELLVEKVLRCAELVPAGRVASYGDVASIVGTGPRLVGRVMAQWGSQVCWWRITNHSGDLPSHLLAEAEPHWRAEGITLKPNGRGCRFADHRADLDELNDQWQRATNDLTDQRPDRPMT</sequence>
<dbReference type="InterPro" id="IPR052520">
    <property type="entry name" value="ATL_DNA_repair"/>
</dbReference>
<keyword evidence="1" id="KW-0227">DNA damage</keyword>
<dbReference type="PANTHER" id="PTHR42942:SF1">
    <property type="entry name" value="ALKYLTRANSFERASE-LIKE PROTEIN 1"/>
    <property type="match status" value="1"/>
</dbReference>
<organism evidence="3 4">
    <name type="scientific">Luteococcus sanguinis</name>
    <dbReference type="NCBI Taxonomy" id="174038"/>
    <lineage>
        <taxon>Bacteria</taxon>
        <taxon>Bacillati</taxon>
        <taxon>Actinomycetota</taxon>
        <taxon>Actinomycetes</taxon>
        <taxon>Propionibacteriales</taxon>
        <taxon>Propionibacteriaceae</taxon>
        <taxon>Luteococcus</taxon>
    </lineage>
</organism>
<comment type="caution">
    <text evidence="3">The sequence shown here is derived from an EMBL/GenBank/DDBJ whole genome shotgun (WGS) entry which is preliminary data.</text>
</comment>
<proteinExistence type="predicted"/>